<reference evidence="4 5" key="1">
    <citation type="submission" date="2020-06" db="EMBL/GenBank/DDBJ databases">
        <title>Limosilactobacillus sp. nov.</title>
        <authorList>
            <person name="Ksiezarek M."/>
            <person name="Goncalves Ribeiro T."/>
            <person name="Rocha J."/>
            <person name="Grosso F."/>
            <person name="Peixe L."/>
        </authorList>
    </citation>
    <scope>NUCLEOTIDE SEQUENCE [LARGE SCALE GENOMIC DNA]</scope>
    <source>
        <strain evidence="5">c9Ua_26_M</strain>
    </source>
</reference>
<dbReference type="PANTHER" id="PTHR22916">
    <property type="entry name" value="GLYCOSYLTRANSFERASE"/>
    <property type="match status" value="1"/>
</dbReference>
<gene>
    <name evidence="4" type="ORF">HUK45_00845</name>
</gene>
<dbReference type="Proteomes" id="UP000645007">
    <property type="component" value="Unassembled WGS sequence"/>
</dbReference>
<dbReference type="PANTHER" id="PTHR22916:SF51">
    <property type="entry name" value="GLYCOSYLTRANSFERASE EPSH-RELATED"/>
    <property type="match status" value="1"/>
</dbReference>
<keyword evidence="5" id="KW-1185">Reference proteome</keyword>
<dbReference type="SUPFAM" id="SSF53448">
    <property type="entry name" value="Nucleotide-diphospho-sugar transferases"/>
    <property type="match status" value="1"/>
</dbReference>
<evidence type="ECO:0000256" key="1">
    <source>
        <dbReference type="ARBA" id="ARBA00022676"/>
    </source>
</evidence>
<dbReference type="RefSeq" id="WP_191910657.1">
    <property type="nucleotide sequence ID" value="NZ_JABUXR010000001.1"/>
</dbReference>
<evidence type="ECO:0000313" key="5">
    <source>
        <dbReference type="Proteomes" id="UP000645007"/>
    </source>
</evidence>
<evidence type="ECO:0000313" key="4">
    <source>
        <dbReference type="EMBL" id="MBD8084823.1"/>
    </source>
</evidence>
<keyword evidence="1" id="KW-0328">Glycosyltransferase</keyword>
<comment type="caution">
    <text evidence="4">The sequence shown here is derived from an EMBL/GenBank/DDBJ whole genome shotgun (WGS) entry which is preliminary data.</text>
</comment>
<sequence length="293" mass="34783">MMKEDQISVIVSVYNTEQYLDQCIQSILKQTYQNLELILIDDGSTDRSLAICTHYQELDSRVRVFHQSNQGVSKARNYGMDVAAGDFITFVDSDDYIMPNYLEELFAALKSTGSQIAISDFQYYKGNGHLLVHMPEHKVSQHTFTPREWFDFAYTNRDDFFQLIYTVLWGKLFRQEVLKQIFCPEDTQIDDEFTTWKTYLQASKIVYLDDEDYIYRLNQEGLSHRRNQENIRPLRSLEEEIAFLHILGYDPRILEEIYIKRLKRCRKAYLNAGMYHEYQDVDFKLRMIAKSKL</sequence>
<dbReference type="InterPro" id="IPR029044">
    <property type="entry name" value="Nucleotide-diphossugar_trans"/>
</dbReference>
<proteinExistence type="predicted"/>
<organism evidence="4 5">
    <name type="scientific">Limosilactobacillus urinaemulieris</name>
    <dbReference type="NCBI Taxonomy" id="2742600"/>
    <lineage>
        <taxon>Bacteria</taxon>
        <taxon>Bacillati</taxon>
        <taxon>Bacillota</taxon>
        <taxon>Bacilli</taxon>
        <taxon>Lactobacillales</taxon>
        <taxon>Lactobacillaceae</taxon>
        <taxon>Limosilactobacillus</taxon>
    </lineage>
</organism>
<protein>
    <submittedName>
        <fullName evidence="4">Glycosyltransferase</fullName>
    </submittedName>
</protein>
<name>A0ABR8ZJ45_9LACO</name>
<dbReference type="InterPro" id="IPR001173">
    <property type="entry name" value="Glyco_trans_2-like"/>
</dbReference>
<evidence type="ECO:0000256" key="2">
    <source>
        <dbReference type="ARBA" id="ARBA00022679"/>
    </source>
</evidence>
<evidence type="ECO:0000259" key="3">
    <source>
        <dbReference type="Pfam" id="PF00535"/>
    </source>
</evidence>
<accession>A0ABR8ZJ45</accession>
<dbReference type="CDD" id="cd00761">
    <property type="entry name" value="Glyco_tranf_GTA_type"/>
    <property type="match status" value="1"/>
</dbReference>
<dbReference type="Gene3D" id="3.90.550.10">
    <property type="entry name" value="Spore Coat Polysaccharide Biosynthesis Protein SpsA, Chain A"/>
    <property type="match status" value="1"/>
</dbReference>
<keyword evidence="2" id="KW-0808">Transferase</keyword>
<feature type="domain" description="Glycosyltransferase 2-like" evidence="3">
    <location>
        <begin position="8"/>
        <end position="182"/>
    </location>
</feature>
<dbReference type="EMBL" id="JABUXR010000001">
    <property type="protein sequence ID" value="MBD8084823.1"/>
    <property type="molecule type" value="Genomic_DNA"/>
</dbReference>
<dbReference type="Pfam" id="PF00535">
    <property type="entry name" value="Glycos_transf_2"/>
    <property type="match status" value="1"/>
</dbReference>